<evidence type="ECO:0000256" key="11">
    <source>
        <dbReference type="PROSITE-ProRule" id="PRU01360"/>
    </source>
</evidence>
<evidence type="ECO:0000256" key="1">
    <source>
        <dbReference type="ARBA" id="ARBA00004571"/>
    </source>
</evidence>
<dbReference type="InterPro" id="IPR000531">
    <property type="entry name" value="Beta-barrel_TonB"/>
</dbReference>
<keyword evidence="4" id="KW-0410">Iron transport</keyword>
<dbReference type="Proteomes" id="UP000028411">
    <property type="component" value="Unassembled WGS sequence"/>
</dbReference>
<dbReference type="PROSITE" id="PS52016">
    <property type="entry name" value="TONB_DEPENDENT_REC_3"/>
    <property type="match status" value="1"/>
</dbReference>
<keyword evidence="8 12" id="KW-0798">TonB box</keyword>
<evidence type="ECO:0000259" key="15">
    <source>
        <dbReference type="Pfam" id="PF07715"/>
    </source>
</evidence>
<keyword evidence="3 11" id="KW-1134">Transmembrane beta strand</keyword>
<keyword evidence="16" id="KW-0675">Receptor</keyword>
<dbReference type="Gene3D" id="2.40.170.20">
    <property type="entry name" value="TonB-dependent receptor, beta-barrel domain"/>
    <property type="match status" value="3"/>
</dbReference>
<accession>A0A081RAV6</accession>
<dbReference type="InterPro" id="IPR036942">
    <property type="entry name" value="Beta-barrel_TonB_sf"/>
</dbReference>
<evidence type="ECO:0000256" key="12">
    <source>
        <dbReference type="RuleBase" id="RU003357"/>
    </source>
</evidence>
<comment type="caution">
    <text evidence="16">The sequence shown here is derived from an EMBL/GenBank/DDBJ whole genome shotgun (WGS) entry which is preliminary data.</text>
</comment>
<dbReference type="SUPFAM" id="SSF56935">
    <property type="entry name" value="Porins"/>
    <property type="match status" value="1"/>
</dbReference>
<keyword evidence="10 11" id="KW-0998">Cell outer membrane</keyword>
<evidence type="ECO:0000256" key="8">
    <source>
        <dbReference type="ARBA" id="ARBA00023077"/>
    </source>
</evidence>
<dbReference type="eggNOG" id="COG1629">
    <property type="taxonomic scope" value="Bacteria"/>
</dbReference>
<evidence type="ECO:0000313" key="17">
    <source>
        <dbReference type="Proteomes" id="UP000028411"/>
    </source>
</evidence>
<dbReference type="GO" id="GO:0006826">
    <property type="term" value="P:iron ion transport"/>
    <property type="evidence" value="ECO:0007669"/>
    <property type="project" value="UniProtKB-KW"/>
</dbReference>
<feature type="domain" description="TonB-dependent receptor-like beta-barrel" evidence="14">
    <location>
        <begin position="306"/>
        <end position="729"/>
    </location>
</feature>
<dbReference type="GO" id="GO:0009279">
    <property type="term" value="C:cell outer membrane"/>
    <property type="evidence" value="ECO:0007669"/>
    <property type="project" value="UniProtKB-SubCell"/>
</dbReference>
<evidence type="ECO:0000256" key="7">
    <source>
        <dbReference type="ARBA" id="ARBA00023065"/>
    </source>
</evidence>
<dbReference type="eggNOG" id="COG4773">
    <property type="taxonomic scope" value="Bacteria"/>
</dbReference>
<dbReference type="PATRIC" id="fig|46429.4.peg.3381"/>
<dbReference type="InterPro" id="IPR012910">
    <property type="entry name" value="Plug_dom"/>
</dbReference>
<proteinExistence type="inferred from homology"/>
<evidence type="ECO:0000313" key="16">
    <source>
        <dbReference type="EMBL" id="KEQ52329.1"/>
    </source>
</evidence>
<evidence type="ECO:0000256" key="9">
    <source>
        <dbReference type="ARBA" id="ARBA00023136"/>
    </source>
</evidence>
<dbReference type="PANTHER" id="PTHR32552:SF81">
    <property type="entry name" value="TONB-DEPENDENT OUTER MEMBRANE RECEPTOR"/>
    <property type="match status" value="1"/>
</dbReference>
<reference evidence="16 17" key="1">
    <citation type="submission" date="2014-02" db="EMBL/GenBank/DDBJ databases">
        <title>Whole genome sequence of Sphingobium chlorophenolicum NBRC 16172.</title>
        <authorList>
            <person name="Gan H.M."/>
            <person name="Gan H.Y."/>
            <person name="Chew T.H."/>
            <person name="Savka M.A."/>
        </authorList>
    </citation>
    <scope>NUCLEOTIDE SEQUENCE [LARGE SCALE GENOMIC DNA]</scope>
    <source>
        <strain evidence="16 17">NBRC 16172</strain>
    </source>
</reference>
<dbReference type="OrthoDB" id="9760333at2"/>
<dbReference type="RefSeq" id="WP_037454538.1">
    <property type="nucleotide sequence ID" value="NZ_JFHR01000045.1"/>
</dbReference>
<comment type="similarity">
    <text evidence="11 12">Belongs to the TonB-dependent receptor family.</text>
</comment>
<dbReference type="PANTHER" id="PTHR32552">
    <property type="entry name" value="FERRICHROME IRON RECEPTOR-RELATED"/>
    <property type="match status" value="1"/>
</dbReference>
<name>A0A081RAV6_SPHCR</name>
<evidence type="ECO:0000256" key="13">
    <source>
        <dbReference type="SAM" id="SignalP"/>
    </source>
</evidence>
<comment type="subcellular location">
    <subcellularLocation>
        <location evidence="1 11">Cell outer membrane</location>
        <topology evidence="1 11">Multi-pass membrane protein</topology>
    </subcellularLocation>
</comment>
<gene>
    <name evidence="16" type="ORF">BV95_03396</name>
</gene>
<evidence type="ECO:0000256" key="2">
    <source>
        <dbReference type="ARBA" id="ARBA00022448"/>
    </source>
</evidence>
<keyword evidence="9 11" id="KW-0472">Membrane</keyword>
<keyword evidence="6" id="KW-0408">Iron</keyword>
<keyword evidence="13" id="KW-0732">Signal</keyword>
<evidence type="ECO:0000256" key="4">
    <source>
        <dbReference type="ARBA" id="ARBA00022496"/>
    </source>
</evidence>
<feature type="signal peptide" evidence="13">
    <location>
        <begin position="1"/>
        <end position="26"/>
    </location>
</feature>
<dbReference type="Pfam" id="PF07715">
    <property type="entry name" value="Plug"/>
    <property type="match status" value="1"/>
</dbReference>
<dbReference type="Pfam" id="PF00593">
    <property type="entry name" value="TonB_dep_Rec_b-barrel"/>
    <property type="match status" value="1"/>
</dbReference>
<dbReference type="EMBL" id="JFHR01000045">
    <property type="protein sequence ID" value="KEQ52329.1"/>
    <property type="molecule type" value="Genomic_DNA"/>
</dbReference>
<evidence type="ECO:0000259" key="14">
    <source>
        <dbReference type="Pfam" id="PF00593"/>
    </source>
</evidence>
<keyword evidence="7" id="KW-0406">Ion transport</keyword>
<keyword evidence="5 11" id="KW-0812">Transmembrane</keyword>
<evidence type="ECO:0000256" key="3">
    <source>
        <dbReference type="ARBA" id="ARBA00022452"/>
    </source>
</evidence>
<keyword evidence="2 11" id="KW-0813">Transport</keyword>
<dbReference type="InterPro" id="IPR039426">
    <property type="entry name" value="TonB-dep_rcpt-like"/>
</dbReference>
<protein>
    <submittedName>
        <fullName evidence="16">TonB-dependent receptor</fullName>
    </submittedName>
</protein>
<organism evidence="16 17">
    <name type="scientific">Sphingobium chlorophenolicum</name>
    <dbReference type="NCBI Taxonomy" id="46429"/>
    <lineage>
        <taxon>Bacteria</taxon>
        <taxon>Pseudomonadati</taxon>
        <taxon>Pseudomonadota</taxon>
        <taxon>Alphaproteobacteria</taxon>
        <taxon>Sphingomonadales</taxon>
        <taxon>Sphingomonadaceae</taxon>
        <taxon>Sphingobium</taxon>
    </lineage>
</organism>
<evidence type="ECO:0000256" key="10">
    <source>
        <dbReference type="ARBA" id="ARBA00023237"/>
    </source>
</evidence>
<evidence type="ECO:0000256" key="6">
    <source>
        <dbReference type="ARBA" id="ARBA00023004"/>
    </source>
</evidence>
<dbReference type="AlphaFoldDB" id="A0A081RAV6"/>
<evidence type="ECO:0000256" key="5">
    <source>
        <dbReference type="ARBA" id="ARBA00022692"/>
    </source>
</evidence>
<sequence>MNIAAHHAALLIGVSSIGLLAASAHAQEASAPSGAIADIVVTAQRQSETLQSVPISISAFSGEALEKQQIKNALDLQLSLPNVTFTKTNFTNSSFTIRGVGDLCVGASCESATGIHVNDMPTITRLFETEYFDLQRIEVLRGPQGTLYGRNATSGVVNFITNRPDLTKFGASSEIEYGNYKSVKVKGMINIPLSDRLGVRLAGYYLNRDGYTKDIANNSRIDGRDLYALRGSVRFQPSDATTLDIIGYYFREKDDRNRVGKQLCHRDTSGVLGCAPDRLGYDVVNGHATITGILTNSEVIGPLGWTSRSGPDIYAGIVNPADMRTVNSGYTPRYFAEDKQIQIRWEQKIGDTLDLGVIGGYTKTEVDSQTDYFGSRGRSISTFPGIPIFQAVFPTAAASLFDSAGNICASAPDRSYAGVYGGHRQSCMASPTTADRSTGRSRAYSLEAHLTSHFDGKFNFLAGGIYYNVKSDYNFFIAGTGFDYAAAIIGPPELSATHYLGPSFYNSETSDISLKSYGIFGEIYYDLNDRLKFTAGMRYSSDKKPEVDRAFLYNFPVPYGSTNALTSPFFPLLYDQDPAIPGNQANRVLSVKFGEITGRALLDWQVTDDNLLYLSASRGYKSGGINPPFDPSLFTAPATFKPEIIQALEIGSKNKFAGGKLVLNASAFYYDYSNLQLSRLINRTAFNDNTNASIYGVEIESVIRPDPAWQFNLSASYLHSKIKNFSLDDSRDPSGGRSDTVIVKDAASAANCVVQPTGAITAQALFAAAPALGALQPVTGTNTSGVFSSCAAILQMIAEPPPAISTLLGVAPGGPLPFAFNRDLTGAPLSLPSGVAVPLSGNQLPQAPTWKFSAGAQHVSEFDNGMSLVLRVDLTYTGEYFSRSFNRPVDRIKGYEVVNAQAQLNGRDDKWFVRAFVQNLTANNAITGQYVSDPASGLYTNSFTLEPRRYGVAAGFEF</sequence>
<feature type="chain" id="PRO_5001763162" evidence="13">
    <location>
        <begin position="27"/>
        <end position="958"/>
    </location>
</feature>
<feature type="domain" description="TonB-dependent receptor plug" evidence="15">
    <location>
        <begin position="50"/>
        <end position="156"/>
    </location>
</feature>